<evidence type="ECO:0000256" key="1">
    <source>
        <dbReference type="ARBA" id="ARBA00004123"/>
    </source>
</evidence>
<evidence type="ECO:0000259" key="12">
    <source>
        <dbReference type="PROSITE" id="PS50157"/>
    </source>
</evidence>
<dbReference type="GO" id="GO:0003677">
    <property type="term" value="F:DNA binding"/>
    <property type="evidence" value="ECO:0007669"/>
    <property type="project" value="UniProtKB-KW"/>
</dbReference>
<feature type="compositionally biased region" description="Basic and acidic residues" evidence="11">
    <location>
        <begin position="64"/>
        <end position="98"/>
    </location>
</feature>
<organism evidence="13 15">
    <name type="scientific">Oryzias melastigma</name>
    <name type="common">Marine medaka</name>
    <dbReference type="NCBI Taxonomy" id="30732"/>
    <lineage>
        <taxon>Eukaryota</taxon>
        <taxon>Metazoa</taxon>
        <taxon>Chordata</taxon>
        <taxon>Craniata</taxon>
        <taxon>Vertebrata</taxon>
        <taxon>Euteleostomi</taxon>
        <taxon>Actinopterygii</taxon>
        <taxon>Neopterygii</taxon>
        <taxon>Teleostei</taxon>
        <taxon>Neoteleostei</taxon>
        <taxon>Acanthomorphata</taxon>
        <taxon>Ovalentaria</taxon>
        <taxon>Atherinomorphae</taxon>
        <taxon>Beloniformes</taxon>
        <taxon>Adrianichthyidae</taxon>
        <taxon>Oryziinae</taxon>
        <taxon>Oryzias</taxon>
    </lineage>
</organism>
<keyword evidence="5" id="KW-0862">Zinc</keyword>
<keyword evidence="7" id="KW-0238">DNA-binding</keyword>
<keyword evidence="8" id="KW-0804">Transcription</keyword>
<keyword evidence="6" id="KW-0805">Transcription regulation</keyword>
<dbReference type="PANTHER" id="PTHR16515">
    <property type="entry name" value="PR DOMAIN ZINC FINGER PROTEIN"/>
    <property type="match status" value="1"/>
</dbReference>
<evidence type="ECO:0000256" key="7">
    <source>
        <dbReference type="ARBA" id="ARBA00023125"/>
    </source>
</evidence>
<evidence type="ECO:0000313" key="15">
    <source>
        <dbReference type="Proteomes" id="UP000646548"/>
    </source>
</evidence>
<dbReference type="FunFam" id="3.30.160.60:FF:002716">
    <property type="entry name" value="Zinc finger protein 212"/>
    <property type="match status" value="1"/>
</dbReference>
<keyword evidence="4 10" id="KW-0863">Zinc-finger</keyword>
<feature type="domain" description="C2H2-type" evidence="12">
    <location>
        <begin position="351"/>
        <end position="378"/>
    </location>
</feature>
<dbReference type="Proteomes" id="UP000646548">
    <property type="component" value="Unassembled WGS sequence"/>
</dbReference>
<dbReference type="GO" id="GO:0005634">
    <property type="term" value="C:nucleus"/>
    <property type="evidence" value="ECO:0007669"/>
    <property type="project" value="UniProtKB-SubCell"/>
</dbReference>
<comment type="caution">
    <text evidence="13">The sequence shown here is derived from an EMBL/GenBank/DDBJ whole genome shotgun (WGS) entry which is preliminary data.</text>
</comment>
<evidence type="ECO:0000256" key="5">
    <source>
        <dbReference type="ARBA" id="ARBA00022833"/>
    </source>
</evidence>
<evidence type="ECO:0000256" key="8">
    <source>
        <dbReference type="ARBA" id="ARBA00023163"/>
    </source>
</evidence>
<feature type="domain" description="C2H2-type" evidence="12">
    <location>
        <begin position="295"/>
        <end position="322"/>
    </location>
</feature>
<feature type="region of interest" description="Disordered" evidence="11">
    <location>
        <begin position="64"/>
        <end position="117"/>
    </location>
</feature>
<feature type="domain" description="C2H2-type" evidence="12">
    <location>
        <begin position="379"/>
        <end position="405"/>
    </location>
</feature>
<evidence type="ECO:0000313" key="14">
    <source>
        <dbReference type="EMBL" id="KAF6724284.1"/>
    </source>
</evidence>
<evidence type="ECO:0000256" key="11">
    <source>
        <dbReference type="SAM" id="MobiDB-lite"/>
    </source>
</evidence>
<dbReference type="SUPFAM" id="SSF57667">
    <property type="entry name" value="beta-beta-alpha zinc fingers"/>
    <property type="match status" value="2"/>
</dbReference>
<evidence type="ECO:0000256" key="3">
    <source>
        <dbReference type="ARBA" id="ARBA00022737"/>
    </source>
</evidence>
<gene>
    <name evidence="13" type="ORF">FQA47_003734</name>
    <name evidence="14" type="ORF">FQA47_003748</name>
</gene>
<dbReference type="InterPro" id="IPR013087">
    <property type="entry name" value="Znf_C2H2_type"/>
</dbReference>
<evidence type="ECO:0000256" key="6">
    <source>
        <dbReference type="ARBA" id="ARBA00023015"/>
    </source>
</evidence>
<keyword evidence="3" id="KW-0677">Repeat</keyword>
<evidence type="ECO:0000256" key="2">
    <source>
        <dbReference type="ARBA" id="ARBA00022723"/>
    </source>
</evidence>
<dbReference type="Gene3D" id="3.30.160.60">
    <property type="entry name" value="Classic Zinc Finger"/>
    <property type="match status" value="4"/>
</dbReference>
<keyword evidence="2" id="KW-0479">Metal-binding</keyword>
<dbReference type="InterPro" id="IPR050331">
    <property type="entry name" value="Zinc_finger"/>
</dbReference>
<comment type="subcellular location">
    <subcellularLocation>
        <location evidence="1">Nucleus</location>
    </subcellularLocation>
</comment>
<dbReference type="EMBL" id="WKFB01000400">
    <property type="protein sequence ID" value="KAF6724284.1"/>
    <property type="molecule type" value="Genomic_DNA"/>
</dbReference>
<dbReference type="SMART" id="SM00355">
    <property type="entry name" value="ZnF_C2H2"/>
    <property type="match status" value="4"/>
</dbReference>
<dbReference type="PROSITE" id="PS50157">
    <property type="entry name" value="ZINC_FINGER_C2H2_2"/>
    <property type="match status" value="4"/>
</dbReference>
<name>A0A834C7P8_ORYME</name>
<evidence type="ECO:0000313" key="13">
    <source>
        <dbReference type="EMBL" id="KAF6724270.1"/>
    </source>
</evidence>
<dbReference type="PANTHER" id="PTHR16515:SF35">
    <property type="entry name" value="FEZ FAMILY ZINC FINGER PROTEIN 2"/>
    <property type="match status" value="1"/>
</dbReference>
<dbReference type="Pfam" id="PF00096">
    <property type="entry name" value="zf-C2H2"/>
    <property type="match status" value="3"/>
</dbReference>
<dbReference type="GO" id="GO:0010468">
    <property type="term" value="P:regulation of gene expression"/>
    <property type="evidence" value="ECO:0007669"/>
    <property type="project" value="TreeGrafter"/>
</dbReference>
<dbReference type="OrthoDB" id="8922241at2759"/>
<accession>A0A834C7P8</accession>
<evidence type="ECO:0000256" key="9">
    <source>
        <dbReference type="ARBA" id="ARBA00023242"/>
    </source>
</evidence>
<dbReference type="PROSITE" id="PS00028">
    <property type="entry name" value="ZINC_FINGER_C2H2_1"/>
    <property type="match status" value="4"/>
</dbReference>
<feature type="domain" description="C2H2-type" evidence="12">
    <location>
        <begin position="323"/>
        <end position="350"/>
    </location>
</feature>
<evidence type="ECO:0000256" key="4">
    <source>
        <dbReference type="ARBA" id="ARBA00022771"/>
    </source>
</evidence>
<dbReference type="AlphaFoldDB" id="A0A834C7P8"/>
<reference evidence="13" key="1">
    <citation type="journal article" name="BMC Genomics">
        <title>Long-read sequencing and de novo genome assembly of marine medaka (Oryzias melastigma).</title>
        <authorList>
            <person name="Liang P."/>
            <person name="Saqib H.S.A."/>
            <person name="Ni X."/>
            <person name="Shen Y."/>
        </authorList>
    </citation>
    <scope>NUCLEOTIDE SEQUENCE</scope>
    <source>
        <strain evidence="13">Bigg-433</strain>
    </source>
</reference>
<dbReference type="Pfam" id="PF13912">
    <property type="entry name" value="zf-C2H2_6"/>
    <property type="match status" value="1"/>
</dbReference>
<dbReference type="InterPro" id="IPR036236">
    <property type="entry name" value="Znf_C2H2_sf"/>
</dbReference>
<dbReference type="EMBL" id="WKFB01000400">
    <property type="protein sequence ID" value="KAF6724270.1"/>
    <property type="molecule type" value="Genomic_DNA"/>
</dbReference>
<keyword evidence="9" id="KW-0539">Nucleus</keyword>
<protein>
    <submittedName>
        <fullName evidence="13">Zinc finger and SCAN domain-containing protein 20</fullName>
    </submittedName>
</protein>
<dbReference type="FunFam" id="3.30.160.60:FF:001290">
    <property type="entry name" value="Zinc finger 45-like"/>
    <property type="match status" value="1"/>
</dbReference>
<dbReference type="FunFam" id="3.30.160.60:FF:000688">
    <property type="entry name" value="zinc finger protein 197 isoform X1"/>
    <property type="match status" value="1"/>
</dbReference>
<evidence type="ECO:0000256" key="10">
    <source>
        <dbReference type="PROSITE-ProRule" id="PRU00042"/>
    </source>
</evidence>
<proteinExistence type="predicted"/>
<sequence length="405" mass="45199">MPFTSAFGTQVASIMDVLTKTAVAEITKLAEEGSVILRMEVQRRDSEIQELRRSLKVMEAELHDAQEAASRTRQEKQRQEAAGRQLQLEDIKEDHEADGPFPVSTPADSLHEPQSGMYENQNFSPVVKQEADGELPINTATDGAQTDAHFPAEEQDASVWSATIEESSVVTQPHMQISPLHVEQFSACRDSDISFSFFADAPKKRADYLCAPSKVEVTMRPVCTSSNLSPSAPGKPFRCESLSPVTQNGAAFASLQPQRAAAGASGLNTDNNLSIRNSLRPKRPNTVWRTSPKLFMCLVCNKNFPRLSQLEEHKSTHQAAKPFRCLQCGKSFTQKTRLKTHQSVHTGERPFSCKICGKMFSRQDNCLRHERFHSGLKPHICRQCGKSFTVLANLKIHQEIHLQER</sequence>
<dbReference type="GO" id="GO:0008270">
    <property type="term" value="F:zinc ion binding"/>
    <property type="evidence" value="ECO:0007669"/>
    <property type="project" value="UniProtKB-KW"/>
</dbReference>